<proteinExistence type="predicted"/>
<accession>A0A7E4VQP1</accession>
<feature type="compositionally biased region" description="Basic and acidic residues" evidence="1">
    <location>
        <begin position="1"/>
        <end position="11"/>
    </location>
</feature>
<dbReference type="AlphaFoldDB" id="A0A7E4VQP1"/>
<feature type="compositionally biased region" description="Basic and acidic residues" evidence="1">
    <location>
        <begin position="69"/>
        <end position="82"/>
    </location>
</feature>
<name>A0A7E4VQP1_PANRE</name>
<feature type="region of interest" description="Disordered" evidence="1">
    <location>
        <begin position="1"/>
        <end position="98"/>
    </location>
</feature>
<dbReference type="WBParaSite" id="Pan_g23458.t1">
    <property type="protein sequence ID" value="Pan_g23458.t1"/>
    <property type="gene ID" value="Pan_g23458"/>
</dbReference>
<protein>
    <submittedName>
        <fullName evidence="3">Integrase-type DNA-binding superfamily protein</fullName>
    </submittedName>
</protein>
<evidence type="ECO:0000313" key="3">
    <source>
        <dbReference type="WBParaSite" id="Pan_g23458.t1"/>
    </source>
</evidence>
<organism evidence="2 3">
    <name type="scientific">Panagrellus redivivus</name>
    <name type="common">Microworm</name>
    <dbReference type="NCBI Taxonomy" id="6233"/>
    <lineage>
        <taxon>Eukaryota</taxon>
        <taxon>Metazoa</taxon>
        <taxon>Ecdysozoa</taxon>
        <taxon>Nematoda</taxon>
        <taxon>Chromadorea</taxon>
        <taxon>Rhabditida</taxon>
        <taxon>Tylenchina</taxon>
        <taxon>Panagrolaimomorpha</taxon>
        <taxon>Panagrolaimoidea</taxon>
        <taxon>Panagrolaimidae</taxon>
        <taxon>Panagrellus</taxon>
    </lineage>
</organism>
<evidence type="ECO:0000256" key="1">
    <source>
        <dbReference type="SAM" id="MobiDB-lite"/>
    </source>
</evidence>
<sequence>MTTTNPEEHTRPIGIDDPENVKHDDYDAHPPPSDDDPAEQIRPCSTKREYVELENELKNGEKNKRRLRSGLDKKGVRVDARSVAKGGRKPTGSKRGTTEPLSAVWFELREARVDAWERRTSRKFDWVFVTVGCEAVTPPI</sequence>
<dbReference type="Proteomes" id="UP000492821">
    <property type="component" value="Unassembled WGS sequence"/>
</dbReference>
<reference evidence="3" key="2">
    <citation type="submission" date="2020-10" db="UniProtKB">
        <authorList>
            <consortium name="WormBaseParasite"/>
        </authorList>
    </citation>
    <scope>IDENTIFICATION</scope>
</reference>
<evidence type="ECO:0000313" key="2">
    <source>
        <dbReference type="Proteomes" id="UP000492821"/>
    </source>
</evidence>
<feature type="compositionally biased region" description="Basic and acidic residues" evidence="1">
    <location>
        <begin position="46"/>
        <end position="62"/>
    </location>
</feature>
<reference evidence="2" key="1">
    <citation type="journal article" date="2013" name="Genetics">
        <title>The draft genome and transcriptome of Panagrellus redivivus are shaped by the harsh demands of a free-living lifestyle.</title>
        <authorList>
            <person name="Srinivasan J."/>
            <person name="Dillman A.R."/>
            <person name="Macchietto M.G."/>
            <person name="Heikkinen L."/>
            <person name="Lakso M."/>
            <person name="Fracchia K.M."/>
            <person name="Antoshechkin I."/>
            <person name="Mortazavi A."/>
            <person name="Wong G."/>
            <person name="Sternberg P.W."/>
        </authorList>
    </citation>
    <scope>NUCLEOTIDE SEQUENCE [LARGE SCALE GENOMIC DNA]</scope>
    <source>
        <strain evidence="2">MT8872</strain>
    </source>
</reference>
<feature type="compositionally biased region" description="Basic and acidic residues" evidence="1">
    <location>
        <begin position="19"/>
        <end position="28"/>
    </location>
</feature>
<keyword evidence="2" id="KW-1185">Reference proteome</keyword>